<name>A0A444UBK2_ACIRT</name>
<dbReference type="InterPro" id="IPR047544">
    <property type="entry name" value="RING-HC_RBR_RNF216"/>
</dbReference>
<dbReference type="PROSITE" id="PS51873">
    <property type="entry name" value="TRIAD"/>
    <property type="match status" value="1"/>
</dbReference>
<dbReference type="SUPFAM" id="SSF57850">
    <property type="entry name" value="RING/U-box"/>
    <property type="match status" value="2"/>
</dbReference>
<feature type="domain" description="RING-type" evidence="9">
    <location>
        <begin position="1023"/>
        <end position="1256"/>
    </location>
</feature>
<gene>
    <name evidence="10" type="ORF">EOD39_0282</name>
</gene>
<dbReference type="Proteomes" id="UP000289886">
    <property type="component" value="Unassembled WGS sequence"/>
</dbReference>
<keyword evidence="11" id="KW-1185">Reference proteome</keyword>
<feature type="region of interest" description="Disordered" evidence="8">
    <location>
        <begin position="217"/>
        <end position="243"/>
    </location>
</feature>
<keyword evidence="5" id="KW-0863">Zinc-finger</keyword>
<organism evidence="10 11">
    <name type="scientific">Acipenser ruthenus</name>
    <name type="common">Sterlet sturgeon</name>
    <dbReference type="NCBI Taxonomy" id="7906"/>
    <lineage>
        <taxon>Eukaryota</taxon>
        <taxon>Metazoa</taxon>
        <taxon>Chordata</taxon>
        <taxon>Craniata</taxon>
        <taxon>Vertebrata</taxon>
        <taxon>Euteleostomi</taxon>
        <taxon>Actinopterygii</taxon>
        <taxon>Chondrostei</taxon>
        <taxon>Acipenseriformes</taxon>
        <taxon>Acipenseridae</taxon>
        <taxon>Acipenser</taxon>
    </lineage>
</organism>
<dbReference type="Pfam" id="PF26191">
    <property type="entry name" value="RING-HC_RBR_RNF216"/>
    <property type="match status" value="1"/>
</dbReference>
<feature type="compositionally biased region" description="Acidic residues" evidence="8">
    <location>
        <begin position="50"/>
        <end position="59"/>
    </location>
</feature>
<dbReference type="InterPro" id="IPR044066">
    <property type="entry name" value="TRIAD_supradom"/>
</dbReference>
<comment type="caution">
    <text evidence="10">The sequence shown here is derived from an EMBL/GenBank/DDBJ whole genome shotgun (WGS) entry which is preliminary data.</text>
</comment>
<feature type="region of interest" description="Disordered" evidence="8">
    <location>
        <begin position="1292"/>
        <end position="1311"/>
    </location>
</feature>
<feature type="region of interest" description="Disordered" evidence="8">
    <location>
        <begin position="602"/>
        <end position="622"/>
    </location>
</feature>
<keyword evidence="4" id="KW-0677">Repeat</keyword>
<evidence type="ECO:0000256" key="8">
    <source>
        <dbReference type="SAM" id="MobiDB-lite"/>
    </source>
</evidence>
<dbReference type="EMBL" id="SCEB01214897">
    <property type="protein sequence ID" value="RXM32528.1"/>
    <property type="molecule type" value="Genomic_DNA"/>
</dbReference>
<evidence type="ECO:0000256" key="4">
    <source>
        <dbReference type="ARBA" id="ARBA00022737"/>
    </source>
</evidence>
<dbReference type="InterPro" id="IPR047546">
    <property type="entry name" value="Rcat_RBR_RNF216"/>
</dbReference>
<keyword evidence="3" id="KW-0479">Metal-binding</keyword>
<evidence type="ECO:0000313" key="10">
    <source>
        <dbReference type="EMBL" id="RXM32528.1"/>
    </source>
</evidence>
<reference evidence="10 11" key="1">
    <citation type="submission" date="2019-01" db="EMBL/GenBank/DDBJ databases">
        <title>Draft Genome and Complete Hox-Cluster Characterization of the Sterlet Sturgeon (Acipenser ruthenus).</title>
        <authorList>
            <person name="Wei Q."/>
        </authorList>
    </citation>
    <scope>NUCLEOTIDE SEQUENCE [LARGE SCALE GENOMIC DNA]</scope>
    <source>
        <strain evidence="10">WHYD16114868_AA</strain>
        <tissue evidence="10">Blood</tissue>
    </source>
</reference>
<evidence type="ECO:0000256" key="3">
    <source>
        <dbReference type="ARBA" id="ARBA00022723"/>
    </source>
</evidence>
<dbReference type="Pfam" id="PF26200">
    <property type="entry name" value="Rcat_RNF216"/>
    <property type="match status" value="1"/>
</dbReference>
<dbReference type="InterPro" id="IPR051628">
    <property type="entry name" value="LUBAC_E3_Ligases"/>
</dbReference>
<evidence type="ECO:0000256" key="5">
    <source>
        <dbReference type="ARBA" id="ARBA00022771"/>
    </source>
</evidence>
<protein>
    <submittedName>
        <fullName evidence="10">E3 ubiquitin-protein ligase RNF216</fullName>
    </submittedName>
</protein>
<dbReference type="InterPro" id="IPR013083">
    <property type="entry name" value="Znf_RING/FYVE/PHD"/>
</dbReference>
<evidence type="ECO:0000256" key="6">
    <source>
        <dbReference type="ARBA" id="ARBA00022786"/>
    </source>
</evidence>
<dbReference type="Gene3D" id="3.30.40.10">
    <property type="entry name" value="Zinc/RING finger domain, C3HC4 (zinc finger)"/>
    <property type="match status" value="1"/>
</dbReference>
<comment type="pathway">
    <text evidence="1">Protein modification; protein ubiquitination.</text>
</comment>
<dbReference type="PANTHER" id="PTHR22770">
    <property type="entry name" value="UBIQUITIN CONJUGATING ENZYME 7 INTERACTING PROTEIN-RELATED"/>
    <property type="match status" value="1"/>
</dbReference>
<feature type="region of interest" description="Disordered" evidence="8">
    <location>
        <begin position="14"/>
        <end position="59"/>
    </location>
</feature>
<evidence type="ECO:0000256" key="1">
    <source>
        <dbReference type="ARBA" id="ARBA00004906"/>
    </source>
</evidence>
<sequence length="1426" mass="158865">MADGEADEEVIHLGTFHRHRGEDGKARGDFINATSDDSDVELSYVKEKEQEQEEDDDDDVVILEPRQHQLVRPNVIRPAARWGAVKPEDPGPAGPPAAYNAEVLVAAAPEPLIPPLRGAGHGGAVPKMAKEVGHAGAPGPILLQQYRQQLRFQPVPEIRQPANRNGQAAEMDSERPGPAFPRQDPVNAVYAVEYDKDLIKSLADETQRQQELLLPNVVPPPAQWGTPVPHRARGVPQEAHREGPLGPYERRIVVARRRLSEDNNNNRGKKARQTLTLAGAVPNGAVAAGEVGQVGTPGPVLQQQPPVLEVNPGPEAQHLGNGYGQAMEIDNERPGPAYPVQEALDPEAGYAVGYDKDLITTLANETANLFPDIEKAFVESLIRTHNLADLNAIGNYLLENPDYPKTKEPPAHKASILLEASEDMPALTDAVKKWRETFPEATKKQKRQKETSQIYIDFKFEHDGKARGDFINATSDDSDVELSYVKEKEQEQEEDDDDDVVILEPRQHQLVRPNVIRPAARWGAVKPEDPGPAGPPAAYNAEVLVAAAPEPLIPPLRGAGHGGAVPKMAKEVGHAGAPGPILLQQYRQQLRFQPVPEIRQPANRNGQAAEMDSERPGPAFPRQDPVNAVYAVEYDKDLIKSLADETQRQQELLLPNVVPPPAQWGTPVPHRARGVPQEAHREGPLGPYERRIVVARRRLSEDNNNNRGKKARQTLTLAGAVPNGAVAAGEVGQVGTPGPVLQQQPPVLEVNPGPEAQHLGNGYGQAMEIDNERPGPAYPVQEALDPEAGYAVGYDKDLITTLANETANLFPDIEKAFVESLIRTHNLADLNAIGNYLLENPDYPKTKEPPAHKASILLEASEDMPNKEDYFDFAKLQPAHHRTVMQAADLLMADFKMLSSQDIKWALHSLKGHYAITRKALTDAVKKWRETFPEATKKQKRQKETSQIYIDFKFEHGDLKLERRLHFLENKRRHCRMYDKKNIVPPLLKEINFYEQKAKEMAEHEDFLLALQMNEEQYQKDGQLIECLCCYGEFAFEELTQCADGHLFCKECLVKYAQEAVFGAGRSELSCMDGTCQCSFPTSELEKVLPENVLCKYYERLAEEAVAATCADELVSAYSLVNWNWNRKDYCWKGLFLKSIEGIKQELLTAKAATRTERESCRKCHILWKDHIDLTCDQVAEKDEIRIRVSFEEKMTAARVRKCHQCGTGLVKSEGCNRMSCRCGAHMCYLCRAPINGYNHFCQHARSPGSGCRQCQKCSLWTDPTQDDEQIIKDLQTEGENELRKKDADHAVKRVGPPPDTTPAKIPRRQDPVPGLNVQRLVQQHPPPPHLLHPQIMMPHVPHPHLNVPLHIQPAPYVPPLPNLQINYELPNMNLDIHLPMHYGPHPPFFRPMGTQTPLLSFLLTGVMHAGLQRAGLLEIIGEKGL</sequence>
<dbReference type="GO" id="GO:0016740">
    <property type="term" value="F:transferase activity"/>
    <property type="evidence" value="ECO:0007669"/>
    <property type="project" value="UniProtKB-KW"/>
</dbReference>
<keyword evidence="7" id="KW-0862">Zinc</keyword>
<evidence type="ECO:0000256" key="2">
    <source>
        <dbReference type="ARBA" id="ARBA00022679"/>
    </source>
</evidence>
<feature type="region of interest" description="Disordered" evidence="8">
    <location>
        <begin position="159"/>
        <end position="182"/>
    </location>
</feature>
<dbReference type="Gene3D" id="1.20.120.1750">
    <property type="match status" value="1"/>
</dbReference>
<dbReference type="CDD" id="cd16630">
    <property type="entry name" value="RING-HC_RBR_RNF216"/>
    <property type="match status" value="1"/>
</dbReference>
<evidence type="ECO:0000313" key="11">
    <source>
        <dbReference type="Proteomes" id="UP000289886"/>
    </source>
</evidence>
<proteinExistence type="predicted"/>
<feature type="region of interest" description="Disordered" evidence="8">
    <location>
        <begin position="657"/>
        <end position="683"/>
    </location>
</feature>
<evidence type="ECO:0000259" key="9">
    <source>
        <dbReference type="PROSITE" id="PS51873"/>
    </source>
</evidence>
<dbReference type="GO" id="GO:0008270">
    <property type="term" value="F:zinc ion binding"/>
    <property type="evidence" value="ECO:0007669"/>
    <property type="project" value="UniProtKB-KW"/>
</dbReference>
<dbReference type="CDD" id="cd20353">
    <property type="entry name" value="Rcat_RBR_RNF216"/>
    <property type="match status" value="1"/>
</dbReference>
<dbReference type="InterPro" id="IPR058758">
    <property type="entry name" value="UBA_RNF216"/>
</dbReference>
<accession>A0A444UBK2</accession>
<keyword evidence="6" id="KW-0833">Ubl conjugation pathway</keyword>
<dbReference type="Pfam" id="PF26112">
    <property type="entry name" value="UBA_RNF216"/>
    <property type="match status" value="1"/>
</dbReference>
<evidence type="ECO:0000256" key="7">
    <source>
        <dbReference type="ARBA" id="ARBA00022833"/>
    </source>
</evidence>
<keyword evidence="2" id="KW-0808">Transferase</keyword>
<dbReference type="PANTHER" id="PTHR22770:SF47">
    <property type="entry name" value="E3 UBIQUITIN-PROTEIN LIGASE RNF216"/>
    <property type="match status" value="1"/>
</dbReference>